<accession>A0ACC1MRD6</accession>
<protein>
    <submittedName>
        <fullName evidence="1">Uncharacterized protein</fullName>
    </submittedName>
</protein>
<comment type="caution">
    <text evidence="1">The sequence shown here is derived from an EMBL/GenBank/DDBJ whole genome shotgun (WGS) entry which is preliminary data.</text>
</comment>
<organism evidence="1 2">
    <name type="scientific">Zarea fungicola</name>
    <dbReference type="NCBI Taxonomy" id="93591"/>
    <lineage>
        <taxon>Eukaryota</taxon>
        <taxon>Fungi</taxon>
        <taxon>Dikarya</taxon>
        <taxon>Ascomycota</taxon>
        <taxon>Pezizomycotina</taxon>
        <taxon>Sordariomycetes</taxon>
        <taxon>Hypocreomycetidae</taxon>
        <taxon>Hypocreales</taxon>
        <taxon>Cordycipitaceae</taxon>
        <taxon>Zarea</taxon>
    </lineage>
</organism>
<dbReference type="Proteomes" id="UP001143910">
    <property type="component" value="Unassembled WGS sequence"/>
</dbReference>
<dbReference type="EMBL" id="JANJQO010001716">
    <property type="protein sequence ID" value="KAJ2969567.1"/>
    <property type="molecule type" value="Genomic_DNA"/>
</dbReference>
<evidence type="ECO:0000313" key="1">
    <source>
        <dbReference type="EMBL" id="KAJ2969567.1"/>
    </source>
</evidence>
<evidence type="ECO:0000313" key="2">
    <source>
        <dbReference type="Proteomes" id="UP001143910"/>
    </source>
</evidence>
<keyword evidence="2" id="KW-1185">Reference proteome</keyword>
<proteinExistence type="predicted"/>
<reference evidence="1" key="1">
    <citation type="submission" date="2022-08" db="EMBL/GenBank/DDBJ databases">
        <title>Genome Sequence of Lecanicillium fungicola.</title>
        <authorList>
            <person name="Buettner E."/>
        </authorList>
    </citation>
    <scope>NUCLEOTIDE SEQUENCE</scope>
    <source>
        <strain evidence="1">Babe33</strain>
    </source>
</reference>
<gene>
    <name evidence="1" type="ORF">NQ176_g8596</name>
</gene>
<sequence length="372" mass="40952">MAPNKPPFFASQPFKALYFTYFILTTPPYILYLAVKNLLKPFRRQPAQGFVANVVGSLFRAAFHLQAKTRSNDLLAESPRLAKGRLVKADAAPADLFTGALTSNPAVKPAPVEAIWFPSAPGGQDDIKKQRLVMHFPGGAFVVRLGHEGMGRKVANVMIDKMKADKVIWAQYRVSRASDSAFPASLQDAISFYAYVLSLGYDPKNIFLSGDSAGGNAVIAVLRYLEETKVLPLPAGIFAFSPWVHLTPNVGREFDQSKLAAADILDGEFLQWGSDMYRPAAPVSEEIEAYVSPLHRPFKTSVPLFLHACDAEGFGPLIKEFGKEMIELNGPSVVRYHGTPNASHDLILSYDIINMEAQMDAVMQDARDLFQQ</sequence>
<name>A0ACC1MRD6_9HYPO</name>